<dbReference type="OrthoDB" id="338816at2759"/>
<protein>
    <submittedName>
        <fullName evidence="3">Putative zinc finger motif, C2HC5-type-domain-containing protein</fullName>
    </submittedName>
</protein>
<evidence type="ECO:0000313" key="4">
    <source>
        <dbReference type="Proteomes" id="UP000268093"/>
    </source>
</evidence>
<feature type="region of interest" description="Disordered" evidence="1">
    <location>
        <begin position="217"/>
        <end position="266"/>
    </location>
</feature>
<feature type="compositionally biased region" description="Polar residues" evidence="1">
    <location>
        <begin position="232"/>
        <end position="246"/>
    </location>
</feature>
<dbReference type="GO" id="GO:0005634">
    <property type="term" value="C:nucleus"/>
    <property type="evidence" value="ECO:0007669"/>
    <property type="project" value="InterPro"/>
</dbReference>
<dbReference type="AlphaFoldDB" id="A0A433DAX0"/>
<dbReference type="GO" id="GO:0180022">
    <property type="term" value="C:RQC-trigger complex"/>
    <property type="evidence" value="ECO:0007669"/>
    <property type="project" value="InterPro"/>
</dbReference>
<feature type="region of interest" description="Disordered" evidence="1">
    <location>
        <begin position="281"/>
        <end position="312"/>
    </location>
</feature>
<dbReference type="InterPro" id="IPR009349">
    <property type="entry name" value="TRIP4/RQT4_C2HC5_Znf"/>
</dbReference>
<name>A0A433DAX0_9FUNG</name>
<gene>
    <name evidence="3" type="ORF">BC936DRAFT_145110</name>
</gene>
<feature type="domain" description="TRIP4/RQT4 C2HC5-type zinc finger" evidence="2">
    <location>
        <begin position="27"/>
        <end position="72"/>
    </location>
</feature>
<feature type="compositionally biased region" description="Basic and acidic residues" evidence="1">
    <location>
        <begin position="281"/>
        <end position="304"/>
    </location>
</feature>
<dbReference type="GO" id="GO:0008270">
    <property type="term" value="F:zinc ion binding"/>
    <property type="evidence" value="ECO:0007669"/>
    <property type="project" value="InterPro"/>
</dbReference>
<proteinExistence type="predicted"/>
<dbReference type="EMBL" id="RBNI01003860">
    <property type="protein sequence ID" value="RUP47981.1"/>
    <property type="molecule type" value="Genomic_DNA"/>
</dbReference>
<evidence type="ECO:0000256" key="1">
    <source>
        <dbReference type="SAM" id="MobiDB-lite"/>
    </source>
</evidence>
<dbReference type="PANTHER" id="PTHR12963">
    <property type="entry name" value="THYROID RECEPTOR INTERACTING PROTEIN RELATED"/>
    <property type="match status" value="1"/>
</dbReference>
<evidence type="ECO:0000259" key="2">
    <source>
        <dbReference type="Pfam" id="PF06221"/>
    </source>
</evidence>
<sequence>MNCLHTLVTSSALTSPPHIFPLSSHTATKHPILTIAPNCLSCGKIICTLEGPGPCTFCGTPVLSRDQQHALITEAKRKRAEEAQARQRAASKKAKAPGAGGGTVAYSAKLSGAVIPRKTEEVDWEEEERKEAERLSLAEAHKERLLEFDRTSAKRSKVIDQATDFTLPNDRPNQWETSQERALALKKQLANLNRLESPQTRRVMTIDVEGRRLLFEDAPAKREENDGDGQEVTAQKTGRTQHQQRMGGTDEMSAGTYARNPFLGGQAPKFVRGTMELAKKAEEKVGKGKGKEKDKTKGEEKVNEAGDNLQEVKSARPARLQHEIDVGFAERLLLSGEDGGRESTVEPGCS</sequence>
<dbReference type="Proteomes" id="UP000268093">
    <property type="component" value="Unassembled WGS sequence"/>
</dbReference>
<organism evidence="3 4">
    <name type="scientific">Jimgerdemannia flammicorona</name>
    <dbReference type="NCBI Taxonomy" id="994334"/>
    <lineage>
        <taxon>Eukaryota</taxon>
        <taxon>Fungi</taxon>
        <taxon>Fungi incertae sedis</taxon>
        <taxon>Mucoromycota</taxon>
        <taxon>Mucoromycotina</taxon>
        <taxon>Endogonomycetes</taxon>
        <taxon>Endogonales</taxon>
        <taxon>Endogonaceae</taxon>
        <taxon>Jimgerdemannia</taxon>
    </lineage>
</organism>
<comment type="caution">
    <text evidence="3">The sequence shown here is derived from an EMBL/GenBank/DDBJ whole genome shotgun (WGS) entry which is preliminary data.</text>
</comment>
<dbReference type="GO" id="GO:0045893">
    <property type="term" value="P:positive regulation of DNA-templated transcription"/>
    <property type="evidence" value="ECO:0007669"/>
    <property type="project" value="TreeGrafter"/>
</dbReference>
<dbReference type="GO" id="GO:0072344">
    <property type="term" value="P:rescue of stalled ribosome"/>
    <property type="evidence" value="ECO:0007669"/>
    <property type="project" value="InterPro"/>
</dbReference>
<accession>A0A433DAX0</accession>
<dbReference type="Pfam" id="PF06221">
    <property type="entry name" value="zf-C2HC5"/>
    <property type="match status" value="1"/>
</dbReference>
<keyword evidence="4" id="KW-1185">Reference proteome</keyword>
<dbReference type="PANTHER" id="PTHR12963:SF4">
    <property type="entry name" value="ACTIVATING SIGNAL COINTEGRATOR 1"/>
    <property type="match status" value="1"/>
</dbReference>
<evidence type="ECO:0000313" key="3">
    <source>
        <dbReference type="EMBL" id="RUP47981.1"/>
    </source>
</evidence>
<feature type="region of interest" description="Disordered" evidence="1">
    <location>
        <begin position="77"/>
        <end position="101"/>
    </location>
</feature>
<dbReference type="InterPro" id="IPR039128">
    <property type="entry name" value="TRIP4-like"/>
</dbReference>
<reference evidence="3 4" key="1">
    <citation type="journal article" date="2018" name="New Phytol.">
        <title>Phylogenomics of Endogonaceae and evolution of mycorrhizas within Mucoromycota.</title>
        <authorList>
            <person name="Chang Y."/>
            <person name="Desiro A."/>
            <person name="Na H."/>
            <person name="Sandor L."/>
            <person name="Lipzen A."/>
            <person name="Clum A."/>
            <person name="Barry K."/>
            <person name="Grigoriev I.V."/>
            <person name="Martin F.M."/>
            <person name="Stajich J.E."/>
            <person name="Smith M.E."/>
            <person name="Bonito G."/>
            <person name="Spatafora J.W."/>
        </authorList>
    </citation>
    <scope>NUCLEOTIDE SEQUENCE [LARGE SCALE GENOMIC DNA]</scope>
    <source>
        <strain evidence="3 4">GMNB39</strain>
    </source>
</reference>